<dbReference type="InterPro" id="IPR020094">
    <property type="entry name" value="TruA/RsuA/RluB/E/F_N"/>
</dbReference>
<dbReference type="GO" id="GO:0031119">
    <property type="term" value="P:tRNA pseudouridine synthesis"/>
    <property type="evidence" value="ECO:0007669"/>
    <property type="project" value="TreeGrafter"/>
</dbReference>
<dbReference type="GO" id="GO:0003723">
    <property type="term" value="F:RNA binding"/>
    <property type="evidence" value="ECO:0007669"/>
    <property type="project" value="InterPro"/>
</dbReference>
<evidence type="ECO:0000256" key="5">
    <source>
        <dbReference type="RuleBase" id="RU003792"/>
    </source>
</evidence>
<feature type="domain" description="Pseudouridine synthase I TruA alpha/beta" evidence="6">
    <location>
        <begin position="241"/>
        <end position="319"/>
    </location>
</feature>
<proteinExistence type="inferred from homology"/>
<comment type="similarity">
    <text evidence="1 5">Belongs to the tRNA pseudouridine synthase TruA family.</text>
</comment>
<dbReference type="Gene3D" id="3.30.70.660">
    <property type="entry name" value="Pseudouridine synthase I, catalytic domain, C-terminal subdomain"/>
    <property type="match status" value="1"/>
</dbReference>
<dbReference type="Gene3D" id="3.30.70.580">
    <property type="entry name" value="Pseudouridine synthase I, catalytic domain, N-terminal subdomain"/>
    <property type="match status" value="1"/>
</dbReference>
<dbReference type="GO" id="GO:0160147">
    <property type="term" value="F:tRNA pseudouridine(38-40) synthase activity"/>
    <property type="evidence" value="ECO:0007669"/>
    <property type="project" value="UniProtKB-EC"/>
</dbReference>
<dbReference type="EMBL" id="HACM01004649">
    <property type="protein sequence ID" value="CRZ05091.1"/>
    <property type="molecule type" value="Transcribed_RNA"/>
</dbReference>
<dbReference type="InterPro" id="IPR020097">
    <property type="entry name" value="PsdUridine_synth_TruA_a/b_dom"/>
</dbReference>
<dbReference type="GO" id="GO:1990481">
    <property type="term" value="P:mRNA pseudouridine synthesis"/>
    <property type="evidence" value="ECO:0007669"/>
    <property type="project" value="TreeGrafter"/>
</dbReference>
<dbReference type="InterPro" id="IPR020095">
    <property type="entry name" value="PsdUridine_synth_TruA_C"/>
</dbReference>
<keyword evidence="2 5" id="KW-0819">tRNA processing</keyword>
<evidence type="ECO:0000256" key="3">
    <source>
        <dbReference type="ARBA" id="ARBA00023235"/>
    </source>
</evidence>
<comment type="catalytic activity">
    <reaction evidence="4">
        <text>a uridine in tRNA = a pseudouridine in tRNA</text>
        <dbReference type="Rhea" id="RHEA:54572"/>
        <dbReference type="Rhea" id="RHEA-COMP:13339"/>
        <dbReference type="Rhea" id="RHEA-COMP:13934"/>
        <dbReference type="ChEBI" id="CHEBI:65314"/>
        <dbReference type="ChEBI" id="CHEBI:65315"/>
    </reaction>
</comment>
<dbReference type="GO" id="GO:0005634">
    <property type="term" value="C:nucleus"/>
    <property type="evidence" value="ECO:0007669"/>
    <property type="project" value="TreeGrafter"/>
</dbReference>
<name>A0A0H5QU47_9EUKA</name>
<accession>A0A0H5QU47</accession>
<evidence type="ECO:0000256" key="2">
    <source>
        <dbReference type="ARBA" id="ARBA00022694"/>
    </source>
</evidence>
<dbReference type="AlphaFoldDB" id="A0A0H5QU47"/>
<reference evidence="7" key="1">
    <citation type="submission" date="2015-04" db="EMBL/GenBank/DDBJ databases">
        <title>The genome sequence of the plant pathogenic Rhizarian Plasmodiophora brassicae reveals insights in its biotrophic life cycle and the origin of chitin synthesis.</title>
        <authorList>
            <person name="Schwelm A."/>
            <person name="Fogelqvist J."/>
            <person name="Knaust A."/>
            <person name="Julke S."/>
            <person name="Lilja T."/>
            <person name="Dhandapani V."/>
            <person name="Bonilla-Rosso G."/>
            <person name="Karlsson M."/>
            <person name="Shevchenko A."/>
            <person name="Choi S.R."/>
            <person name="Kim H.G."/>
            <person name="Park J.Y."/>
            <person name="Lim Y.P."/>
            <person name="Ludwig-Muller J."/>
            <person name="Dixelius C."/>
        </authorList>
    </citation>
    <scope>NUCLEOTIDE SEQUENCE</scope>
    <source>
        <tissue evidence="7">Potato root galls</tissue>
    </source>
</reference>
<dbReference type="PANTHER" id="PTHR11142:SF4">
    <property type="entry name" value="PSEUDOURIDYLATE SYNTHASE 1 HOMOLOG"/>
    <property type="match status" value="1"/>
</dbReference>
<dbReference type="Pfam" id="PF01416">
    <property type="entry name" value="PseudoU_synth_1"/>
    <property type="match status" value="1"/>
</dbReference>
<dbReference type="InterPro" id="IPR020103">
    <property type="entry name" value="PsdUridine_synth_cat_dom_sf"/>
</dbReference>
<evidence type="ECO:0000256" key="4">
    <source>
        <dbReference type="ARBA" id="ARBA00036943"/>
    </source>
</evidence>
<dbReference type="FunFam" id="3.30.70.580:FF:000002">
    <property type="entry name" value="tRNA pseudouridine synthase"/>
    <property type="match status" value="1"/>
</dbReference>
<evidence type="ECO:0000313" key="7">
    <source>
        <dbReference type="EMBL" id="CRZ05091.1"/>
    </source>
</evidence>
<dbReference type="EC" id="5.4.99.12" evidence="5"/>
<keyword evidence="3 5" id="KW-0413">Isomerase</keyword>
<sequence length="428" mass="48440">MALFFREMLGRVLSNLKPGSSTPMIKGTVLPIIQDAGLPVVQDAPRHKQNLAMVVAYVGSNYRGIQKQPEQTGIPTIERELEQCLYKIGCIRESNFGHLDKIGWSRSSRTDAGVHSTGTICSAKLLLNDLAISTLPVDMNKLLPSDIRVLAVSAVPKSWRARFKNAQRVYEYLVPLHCLPDGQHDWRKAMRDMIGPANVHNFSNTRTARDSLTPLPFTLTDQELSRLDRAQIDSLTFQRDPTLNRVIENVSVSKFSIDRSDFWRFRIQGTSFAYNQIRLMVGVILAVGANVIPLAVVKPMIKGPAVVRAPLAPAGGLLLTYSQGTFPDWKHGNGVDYLPASIQALCDKYKNEVIYREINRSTFVSEFTSWLDETKNDERLQEQDFDTIVKRFDEWLPIYKNPELHALKRRQTLLAKWLPETRPFPPNN</sequence>
<organism evidence="7">
    <name type="scientific">Spongospora subterranea</name>
    <dbReference type="NCBI Taxonomy" id="70186"/>
    <lineage>
        <taxon>Eukaryota</taxon>
        <taxon>Sar</taxon>
        <taxon>Rhizaria</taxon>
        <taxon>Endomyxa</taxon>
        <taxon>Phytomyxea</taxon>
        <taxon>Plasmodiophorida</taxon>
        <taxon>Plasmodiophoridae</taxon>
        <taxon>Spongospora</taxon>
    </lineage>
</organism>
<dbReference type="InterPro" id="IPR001406">
    <property type="entry name" value="PsdUridine_synth_TruA"/>
</dbReference>
<evidence type="ECO:0000259" key="6">
    <source>
        <dbReference type="Pfam" id="PF01416"/>
    </source>
</evidence>
<protein>
    <recommendedName>
        <fullName evidence="5">tRNA pseudouridine synthase</fullName>
        <ecNumber evidence="5">5.4.99.12</ecNumber>
    </recommendedName>
</protein>
<comment type="catalytic activity">
    <reaction evidence="5">
        <text>uridine(38/39/40) in tRNA = pseudouridine(38/39/40) in tRNA</text>
        <dbReference type="Rhea" id="RHEA:22376"/>
        <dbReference type="Rhea" id="RHEA-COMP:10085"/>
        <dbReference type="Rhea" id="RHEA-COMP:10087"/>
        <dbReference type="ChEBI" id="CHEBI:65314"/>
        <dbReference type="ChEBI" id="CHEBI:65315"/>
        <dbReference type="EC" id="5.4.99.12"/>
    </reaction>
</comment>
<dbReference type="SUPFAM" id="SSF55120">
    <property type="entry name" value="Pseudouridine synthase"/>
    <property type="match status" value="1"/>
</dbReference>
<evidence type="ECO:0000256" key="1">
    <source>
        <dbReference type="ARBA" id="ARBA00009375"/>
    </source>
</evidence>
<dbReference type="PANTHER" id="PTHR11142">
    <property type="entry name" value="PSEUDOURIDYLATE SYNTHASE"/>
    <property type="match status" value="1"/>
</dbReference>